<reference evidence="2 3" key="1">
    <citation type="journal article" date="2024" name="Genome Biol. Evol.">
        <title>Chromosome-level genome assembly of the viviparous eelpout Zoarces viviparus.</title>
        <authorList>
            <person name="Fuhrmann N."/>
            <person name="Brasseur M.V."/>
            <person name="Bakowski C.E."/>
            <person name="Podsiadlowski L."/>
            <person name="Prost S."/>
            <person name="Krehenwinkel H."/>
            <person name="Mayer C."/>
        </authorList>
    </citation>
    <scope>NUCLEOTIDE SEQUENCE [LARGE SCALE GENOMIC DNA]</scope>
    <source>
        <strain evidence="2">NO-MEL_2022_Ind0_liver</strain>
    </source>
</reference>
<evidence type="ECO:0000313" key="2">
    <source>
        <dbReference type="EMBL" id="KAK9535371.1"/>
    </source>
</evidence>
<comment type="caution">
    <text evidence="2">The sequence shown here is derived from an EMBL/GenBank/DDBJ whole genome shotgun (WGS) entry which is preliminary data.</text>
</comment>
<keyword evidence="3" id="KW-1185">Reference proteome</keyword>
<dbReference type="AlphaFoldDB" id="A0AAW1FL33"/>
<dbReference type="EMBL" id="JBCEZU010000056">
    <property type="protein sequence ID" value="KAK9535371.1"/>
    <property type="molecule type" value="Genomic_DNA"/>
</dbReference>
<protein>
    <submittedName>
        <fullName evidence="2">Uncharacterized protein</fullName>
    </submittedName>
</protein>
<name>A0AAW1FL33_ZOAVI</name>
<gene>
    <name evidence="2" type="ORF">VZT92_007754</name>
</gene>
<feature type="region of interest" description="Disordered" evidence="1">
    <location>
        <begin position="1"/>
        <end position="69"/>
    </location>
</feature>
<accession>A0AAW1FL33</accession>
<dbReference type="Proteomes" id="UP001488805">
    <property type="component" value="Unassembled WGS sequence"/>
</dbReference>
<evidence type="ECO:0000313" key="3">
    <source>
        <dbReference type="Proteomes" id="UP001488805"/>
    </source>
</evidence>
<evidence type="ECO:0000256" key="1">
    <source>
        <dbReference type="SAM" id="MobiDB-lite"/>
    </source>
</evidence>
<organism evidence="2 3">
    <name type="scientific">Zoarces viviparus</name>
    <name type="common">Viviparous eelpout</name>
    <name type="synonym">Blennius viviparus</name>
    <dbReference type="NCBI Taxonomy" id="48416"/>
    <lineage>
        <taxon>Eukaryota</taxon>
        <taxon>Metazoa</taxon>
        <taxon>Chordata</taxon>
        <taxon>Craniata</taxon>
        <taxon>Vertebrata</taxon>
        <taxon>Euteleostomi</taxon>
        <taxon>Actinopterygii</taxon>
        <taxon>Neopterygii</taxon>
        <taxon>Teleostei</taxon>
        <taxon>Neoteleostei</taxon>
        <taxon>Acanthomorphata</taxon>
        <taxon>Eupercaria</taxon>
        <taxon>Perciformes</taxon>
        <taxon>Cottioidei</taxon>
        <taxon>Zoarcales</taxon>
        <taxon>Zoarcidae</taxon>
        <taxon>Zoarcinae</taxon>
        <taxon>Zoarces</taxon>
    </lineage>
</organism>
<proteinExistence type="predicted"/>
<sequence length="69" mass="7076">MLPGPRLDPRLPKPSPNAPSFDSPAPIQPAASSEICQSFHGPGTPTRVNPQAAPDGISVGLPPSPQCPQ</sequence>